<dbReference type="AlphaFoldDB" id="A0A562I150"/>
<dbReference type="RefSeq" id="WP_144571787.1">
    <property type="nucleotide sequence ID" value="NZ_VLKG01000007.1"/>
</dbReference>
<protein>
    <submittedName>
        <fullName evidence="8">Multicomponent K+:H+ antiporter subunit E</fullName>
    </submittedName>
</protein>
<comment type="subcellular location">
    <subcellularLocation>
        <location evidence="1">Cell membrane</location>
        <topology evidence="1">Multi-pass membrane protein</topology>
    </subcellularLocation>
</comment>
<evidence type="ECO:0000256" key="3">
    <source>
        <dbReference type="ARBA" id="ARBA00022475"/>
    </source>
</evidence>
<name>A0A562I150_9GAMM</name>
<keyword evidence="3" id="KW-1003">Cell membrane</keyword>
<dbReference type="GO" id="GO:0008324">
    <property type="term" value="F:monoatomic cation transmembrane transporter activity"/>
    <property type="evidence" value="ECO:0007669"/>
    <property type="project" value="InterPro"/>
</dbReference>
<comment type="caution">
    <text evidence="8">The sequence shown here is derived from an EMBL/GenBank/DDBJ whole genome shotgun (WGS) entry which is preliminary data.</text>
</comment>
<evidence type="ECO:0000256" key="5">
    <source>
        <dbReference type="ARBA" id="ARBA00022989"/>
    </source>
</evidence>
<keyword evidence="4 7" id="KW-0812">Transmembrane</keyword>
<proteinExistence type="inferred from homology"/>
<dbReference type="GO" id="GO:0005886">
    <property type="term" value="C:plasma membrane"/>
    <property type="evidence" value="ECO:0007669"/>
    <property type="project" value="UniProtKB-SubCell"/>
</dbReference>
<dbReference type="PANTHER" id="PTHR34584:SF1">
    <property type="entry name" value="NA(+)_H(+) ANTIPORTER SUBUNIT E1"/>
    <property type="match status" value="1"/>
</dbReference>
<dbReference type="OrthoDB" id="9807187at2"/>
<evidence type="ECO:0000313" key="9">
    <source>
        <dbReference type="Proteomes" id="UP000319627"/>
    </source>
</evidence>
<dbReference type="InterPro" id="IPR002758">
    <property type="entry name" value="Cation_antiport_E"/>
</dbReference>
<dbReference type="PANTHER" id="PTHR34584">
    <property type="entry name" value="NA(+)/H(+) ANTIPORTER SUBUNIT E1"/>
    <property type="match status" value="1"/>
</dbReference>
<dbReference type="EMBL" id="VLKG01000007">
    <property type="protein sequence ID" value="TWH64740.1"/>
    <property type="molecule type" value="Genomic_DNA"/>
</dbReference>
<evidence type="ECO:0000256" key="2">
    <source>
        <dbReference type="ARBA" id="ARBA00006228"/>
    </source>
</evidence>
<accession>A0A562I150</accession>
<dbReference type="NCBIfam" id="NF006518">
    <property type="entry name" value="PRK08965.1-2"/>
    <property type="match status" value="1"/>
</dbReference>
<feature type="transmembrane region" description="Helical" evidence="7">
    <location>
        <begin position="60"/>
        <end position="84"/>
    </location>
</feature>
<sequence length="165" mass="18246">MSINWPKPFPVFLLTLMWLLLNNTLSLGHILLGLILSTVICILCRNFLVDLPPLKKPFGLCVFVIRVFFDVVLANLHVARLVLGPEKNLHPGFIEVPMCIKDEFLLATLACVVSLTPGTVSAGLSADHTKLLIHALDASQPETLISDIKVRYEAPLMEIFRCSAT</sequence>
<gene>
    <name evidence="8" type="ORF">LX59_02087</name>
</gene>
<dbReference type="PIRSF" id="PIRSF019239">
    <property type="entry name" value="MrpE"/>
    <property type="match status" value="1"/>
</dbReference>
<reference evidence="8 9" key="1">
    <citation type="submission" date="2019-07" db="EMBL/GenBank/DDBJ databases">
        <title>Genomic Encyclopedia of Type Strains, Phase I: the one thousand microbial genomes (KMG-I) project.</title>
        <authorList>
            <person name="Kyrpides N."/>
        </authorList>
    </citation>
    <scope>NUCLEOTIDE SEQUENCE [LARGE SCALE GENOMIC DNA]</scope>
    <source>
        <strain evidence="8 9">DSM 375</strain>
    </source>
</reference>
<evidence type="ECO:0000256" key="6">
    <source>
        <dbReference type="ARBA" id="ARBA00023136"/>
    </source>
</evidence>
<dbReference type="Proteomes" id="UP000319627">
    <property type="component" value="Unassembled WGS sequence"/>
</dbReference>
<keyword evidence="5 7" id="KW-1133">Transmembrane helix</keyword>
<feature type="transmembrane region" description="Helical" evidence="7">
    <location>
        <begin position="104"/>
        <end position="124"/>
    </location>
</feature>
<evidence type="ECO:0000313" key="8">
    <source>
        <dbReference type="EMBL" id="TWH64740.1"/>
    </source>
</evidence>
<feature type="transmembrane region" description="Helical" evidence="7">
    <location>
        <begin position="27"/>
        <end position="48"/>
    </location>
</feature>
<keyword evidence="9" id="KW-1185">Reference proteome</keyword>
<evidence type="ECO:0000256" key="7">
    <source>
        <dbReference type="SAM" id="Phobius"/>
    </source>
</evidence>
<keyword evidence="6 7" id="KW-0472">Membrane</keyword>
<evidence type="ECO:0000256" key="4">
    <source>
        <dbReference type="ARBA" id="ARBA00022692"/>
    </source>
</evidence>
<comment type="similarity">
    <text evidence="2">Belongs to the CPA3 antiporters (TC 2.A.63) subunit E family.</text>
</comment>
<dbReference type="Pfam" id="PF01899">
    <property type="entry name" value="MNHE"/>
    <property type="match status" value="1"/>
</dbReference>
<evidence type="ECO:0000256" key="1">
    <source>
        <dbReference type="ARBA" id="ARBA00004651"/>
    </source>
</evidence>
<organism evidence="8 9">
    <name type="scientific">Azomonas agilis</name>
    <dbReference type="NCBI Taxonomy" id="116849"/>
    <lineage>
        <taxon>Bacteria</taxon>
        <taxon>Pseudomonadati</taxon>
        <taxon>Pseudomonadota</taxon>
        <taxon>Gammaproteobacteria</taxon>
        <taxon>Pseudomonadales</taxon>
        <taxon>Pseudomonadaceae</taxon>
        <taxon>Azomonas</taxon>
    </lineage>
</organism>